<dbReference type="Pfam" id="PF00566">
    <property type="entry name" value="RabGAP-TBC"/>
    <property type="match status" value="1"/>
</dbReference>
<evidence type="ECO:0000256" key="1">
    <source>
        <dbReference type="ARBA" id="ARBA00022468"/>
    </source>
</evidence>
<dbReference type="Proteomes" id="UP000007350">
    <property type="component" value="Unassembled WGS sequence"/>
</dbReference>
<protein>
    <submittedName>
        <fullName evidence="5">GTPase activating protein of Rab-like GTPase, putative</fullName>
    </submittedName>
</protein>
<proteinExistence type="predicted"/>
<keyword evidence="2" id="KW-0472">Membrane</keyword>
<dbReference type="GO" id="GO:0005096">
    <property type="term" value="F:GTPase activator activity"/>
    <property type="evidence" value="ECO:0007669"/>
    <property type="project" value="UniProtKB-KW"/>
</dbReference>
<evidence type="ECO:0000313" key="5">
    <source>
        <dbReference type="EMBL" id="EKF28952.1"/>
    </source>
</evidence>
<feature type="domain" description="Rab-GAP TBC" evidence="4">
    <location>
        <begin position="97"/>
        <end position="328"/>
    </location>
</feature>
<dbReference type="InterPro" id="IPR000195">
    <property type="entry name" value="Rab-GAP-TBC_dom"/>
</dbReference>
<dbReference type="PANTHER" id="PTHR20913">
    <property type="entry name" value="TBC1 DOMAIN FAMILY MEMBER 20/GTPASE"/>
    <property type="match status" value="1"/>
</dbReference>
<dbReference type="AlphaFoldDB" id="K2NJ66"/>
<dbReference type="SUPFAM" id="SSF47923">
    <property type="entry name" value="Ypt/Rab-GAP domain of gyp1p"/>
    <property type="match status" value="2"/>
</dbReference>
<feature type="transmembrane region" description="Helical" evidence="2">
    <location>
        <begin position="458"/>
        <end position="478"/>
    </location>
</feature>
<name>K2NJ66_TRYCR</name>
<evidence type="ECO:0000256" key="2">
    <source>
        <dbReference type="SAM" id="Phobius"/>
    </source>
</evidence>
<accession>K2NJ66</accession>
<evidence type="ECO:0000313" key="6">
    <source>
        <dbReference type="Proteomes" id="UP000007350"/>
    </source>
</evidence>
<dbReference type="GO" id="GO:0006888">
    <property type="term" value="P:endoplasmic reticulum to Golgi vesicle-mediated transport"/>
    <property type="evidence" value="ECO:0007669"/>
    <property type="project" value="TreeGrafter"/>
</dbReference>
<dbReference type="EMBL" id="AHKC01014405">
    <property type="protein sequence ID" value="EKF28952.1"/>
    <property type="molecule type" value="Genomic_DNA"/>
</dbReference>
<reference evidence="5 6" key="1">
    <citation type="journal article" date="2012" name="BMC Genomics">
        <title>Comparative genomic analysis of human infective Trypanosoma cruzi lineages with the bat-restricted subspecies T. cruzi marinkellei.</title>
        <authorList>
            <person name="Franzen O."/>
            <person name="Talavera-Lopez C."/>
            <person name="Ochaya S."/>
            <person name="Butler C.E."/>
            <person name="Messenger L.A."/>
            <person name="Lewis M.D."/>
            <person name="Llewellyn M.S."/>
            <person name="Marinkelle C.J."/>
            <person name="Tyler K.M."/>
            <person name="Miles M.A."/>
            <person name="Andersson B."/>
        </authorList>
    </citation>
    <scope>NUCLEOTIDE SEQUENCE [LARGE SCALE GENOMIC DNA]</scope>
    <source>
        <strain evidence="5 6">B7</strain>
    </source>
</reference>
<keyword evidence="1" id="KW-0343">GTPase activation</keyword>
<dbReference type="InterPro" id="IPR035969">
    <property type="entry name" value="Rab-GAP_TBC_sf"/>
</dbReference>
<dbReference type="Gene3D" id="1.10.472.80">
    <property type="entry name" value="Ypt/Rab-GAP domain of gyp1p, domain 3"/>
    <property type="match status" value="1"/>
</dbReference>
<dbReference type="Gene3D" id="1.10.8.1310">
    <property type="match status" value="1"/>
</dbReference>
<dbReference type="OrthoDB" id="206700at2759"/>
<evidence type="ECO:0000259" key="4">
    <source>
        <dbReference type="PROSITE" id="PS50086"/>
    </source>
</evidence>
<dbReference type="GO" id="GO:0005789">
    <property type="term" value="C:endoplasmic reticulum membrane"/>
    <property type="evidence" value="ECO:0007669"/>
    <property type="project" value="TreeGrafter"/>
</dbReference>
<keyword evidence="6" id="KW-1185">Reference proteome</keyword>
<keyword evidence="3" id="KW-0732">Signal</keyword>
<evidence type="ECO:0000256" key="3">
    <source>
        <dbReference type="SAM" id="SignalP"/>
    </source>
</evidence>
<gene>
    <name evidence="5" type="ORF">MOQ_007280</name>
</gene>
<feature type="signal peptide" evidence="3">
    <location>
        <begin position="1"/>
        <end position="21"/>
    </location>
</feature>
<comment type="caution">
    <text evidence="5">The sequence shown here is derived from an EMBL/GenBank/DDBJ whole genome shotgun (WGS) entry which is preliminary data.</text>
</comment>
<sequence length="495" mass="57064">MFPSFFLFLTFNSFSFRSVHAVCPIGRFTRVGGQANFCVCVCAEIEVKVMEPLFCCQEEKKRPEAQKELPRVKDIRGTQEEVSYLDKCRRRCVEEGLENNTVRRVVWRHVVLGLDKPMHVSFLQETHSEGSSQGPSSATSTDTAMLRNTAIEKEECVGNGKKTVDIQKSLENCDLRVIQVDVQRSLWLLYRDHSKREIMRDVLKNLLQHVLLHNSERYYYQGLHELIGFVMYVMEGVSMNVLASVCERLLRVQWKSFSDKKLRQSESMLYAVHAVLAEEDVELATTLESCGVAPESHYIVGWLITWYTHVCEDTKVVARLFDFLIGHADEHTVVFFTAALLLHEKKRIMGYVREARAGADEDDDDLTIMANVYKQLTRLPKEVLTSRNWVAFGAMLRHTVALQEKHLACVKEAREEFLRGNVKKRGMLADERTRNPALKLLWSFLFREWRKPWKGRRISVPLMGAVLFGVVVVAMSSTTSDSVQRIMRTYFSFDE</sequence>
<dbReference type="PROSITE" id="PS50086">
    <property type="entry name" value="TBC_RABGAP"/>
    <property type="match status" value="1"/>
</dbReference>
<dbReference type="InterPro" id="IPR045913">
    <property type="entry name" value="TBC20/Gyp8-like"/>
</dbReference>
<dbReference type="SMART" id="SM00164">
    <property type="entry name" value="TBC"/>
    <property type="match status" value="1"/>
</dbReference>
<dbReference type="PANTHER" id="PTHR20913:SF7">
    <property type="entry name" value="RE60063P"/>
    <property type="match status" value="1"/>
</dbReference>
<keyword evidence="2" id="KW-0812">Transmembrane</keyword>
<keyword evidence="2" id="KW-1133">Transmembrane helix</keyword>
<feature type="chain" id="PRO_5003862175" evidence="3">
    <location>
        <begin position="22"/>
        <end position="495"/>
    </location>
</feature>
<organism evidence="5 6">
    <name type="scientific">Trypanosoma cruzi marinkellei</name>
    <dbReference type="NCBI Taxonomy" id="85056"/>
    <lineage>
        <taxon>Eukaryota</taxon>
        <taxon>Discoba</taxon>
        <taxon>Euglenozoa</taxon>
        <taxon>Kinetoplastea</taxon>
        <taxon>Metakinetoplastina</taxon>
        <taxon>Trypanosomatida</taxon>
        <taxon>Trypanosomatidae</taxon>
        <taxon>Trypanosoma</taxon>
        <taxon>Schizotrypanum</taxon>
    </lineage>
</organism>